<reference evidence="7 8" key="1">
    <citation type="submission" date="2023-09" db="EMBL/GenBank/DDBJ databases">
        <title>Streptomyces sp. nov.: A antagonism against Alternaria gaisen Producing Streptochlin, Isolated from Tamarix root soil.</title>
        <authorList>
            <person name="Chen Y."/>
        </authorList>
    </citation>
    <scope>NUCLEOTIDE SEQUENCE [LARGE SCALE GENOMIC DNA]</scope>
    <source>
        <strain evidence="7 8">TRM76323</strain>
    </source>
</reference>
<keyword evidence="2" id="KW-0479">Metal-binding</keyword>
<evidence type="ECO:0000256" key="2">
    <source>
        <dbReference type="ARBA" id="ARBA00022723"/>
    </source>
</evidence>
<sequence>MDIKEITPFIGAEITGITYEDFADQATVDAFVDAVNQRELVVIRGFEITPQQQVALAGRLGTPVPFVIQKYRHPEVPEIMISSNEKKNDKPVGVARVGNFWHQDSSFVADPAPYTMLHGVNVPSTTGHTLFASAVDVYDRLPDEWKNKIAGRNGIHTVAKRLRIREEHVGLSVAEFRAWIDIEHPKVEHPLVVKDPYTGREYLYGAPEYMDGVVGFDANENEAFFALVDSLIQDEDHVYTHRWTPNDLVVWKTQTTLHAATDVEPGVPRTVHRVSIAARA</sequence>
<evidence type="ECO:0000256" key="1">
    <source>
        <dbReference type="ARBA" id="ARBA00005896"/>
    </source>
</evidence>
<feature type="domain" description="TauD/TfdA-like" evidence="6">
    <location>
        <begin position="3"/>
        <end position="274"/>
    </location>
</feature>
<dbReference type="Proteomes" id="UP001250181">
    <property type="component" value="Unassembled WGS sequence"/>
</dbReference>
<dbReference type="PANTHER" id="PTHR30468">
    <property type="entry name" value="ALPHA-KETOGLUTARATE-DEPENDENT SULFONATE DIOXYGENASE"/>
    <property type="match status" value="1"/>
</dbReference>
<proteinExistence type="inferred from homology"/>
<dbReference type="EMBL" id="JAWCTQ010000048">
    <property type="protein sequence ID" value="MDT9685829.1"/>
    <property type="molecule type" value="Genomic_DNA"/>
</dbReference>
<dbReference type="Gene3D" id="3.60.130.10">
    <property type="entry name" value="Clavaminate synthase-like"/>
    <property type="match status" value="1"/>
</dbReference>
<protein>
    <submittedName>
        <fullName evidence="7">TauD/TfdA family dioxygenase</fullName>
        <ecNumber evidence="7">1.14.11.-</ecNumber>
    </submittedName>
</protein>
<dbReference type="RefSeq" id="WP_315880866.1">
    <property type="nucleotide sequence ID" value="NZ_JAWCTQ010000048.1"/>
</dbReference>
<dbReference type="GO" id="GO:0051213">
    <property type="term" value="F:dioxygenase activity"/>
    <property type="evidence" value="ECO:0007669"/>
    <property type="project" value="UniProtKB-KW"/>
</dbReference>
<evidence type="ECO:0000256" key="4">
    <source>
        <dbReference type="ARBA" id="ARBA00023002"/>
    </source>
</evidence>
<evidence type="ECO:0000256" key="3">
    <source>
        <dbReference type="ARBA" id="ARBA00022964"/>
    </source>
</evidence>
<comment type="similarity">
    <text evidence="1">Belongs to the TfdA dioxygenase family.</text>
</comment>
<dbReference type="Pfam" id="PF02668">
    <property type="entry name" value="TauD"/>
    <property type="match status" value="1"/>
</dbReference>
<evidence type="ECO:0000313" key="7">
    <source>
        <dbReference type="EMBL" id="MDT9685829.1"/>
    </source>
</evidence>
<dbReference type="EC" id="1.14.11.-" evidence="7"/>
<accession>A0ABU3QSV3</accession>
<dbReference type="PANTHER" id="PTHR30468:SF1">
    <property type="entry name" value="ALPHA-KETOGLUTARATE-DEPENDENT SULFONATE DIOXYGENASE"/>
    <property type="match status" value="1"/>
</dbReference>
<dbReference type="InterPro" id="IPR003819">
    <property type="entry name" value="TauD/TfdA-like"/>
</dbReference>
<evidence type="ECO:0000259" key="6">
    <source>
        <dbReference type="Pfam" id="PF02668"/>
    </source>
</evidence>
<gene>
    <name evidence="7" type="ORF">RND61_27740</name>
</gene>
<dbReference type="InterPro" id="IPR042098">
    <property type="entry name" value="TauD-like_sf"/>
</dbReference>
<dbReference type="InterPro" id="IPR051323">
    <property type="entry name" value="AtsK-like"/>
</dbReference>
<evidence type="ECO:0000256" key="5">
    <source>
        <dbReference type="ARBA" id="ARBA00023004"/>
    </source>
</evidence>
<name>A0ABU3QSV3_9ACTN</name>
<comment type="caution">
    <text evidence="7">The sequence shown here is derived from an EMBL/GenBank/DDBJ whole genome shotgun (WGS) entry which is preliminary data.</text>
</comment>
<dbReference type="SUPFAM" id="SSF51197">
    <property type="entry name" value="Clavaminate synthase-like"/>
    <property type="match status" value="1"/>
</dbReference>
<evidence type="ECO:0000313" key="8">
    <source>
        <dbReference type="Proteomes" id="UP001250181"/>
    </source>
</evidence>
<organism evidence="7 8">
    <name type="scientific">Streptomyces tamarix</name>
    <dbReference type="NCBI Taxonomy" id="3078565"/>
    <lineage>
        <taxon>Bacteria</taxon>
        <taxon>Bacillati</taxon>
        <taxon>Actinomycetota</taxon>
        <taxon>Actinomycetes</taxon>
        <taxon>Kitasatosporales</taxon>
        <taxon>Streptomycetaceae</taxon>
        <taxon>Streptomyces</taxon>
    </lineage>
</organism>
<keyword evidence="3 7" id="KW-0223">Dioxygenase</keyword>
<keyword evidence="8" id="KW-1185">Reference proteome</keyword>
<keyword evidence="4 7" id="KW-0560">Oxidoreductase</keyword>
<keyword evidence="5" id="KW-0408">Iron</keyword>